<sequence>MKLQNTTAEHQMASPLIAAALIISLIFSFIFGFGFSSVFVTSLLLIVSTLLFTLFTKQKPVTDQETIHQETSSMQQQPDETEAVKPQNEKVQELREADDEEQQIQQDYSIKTSSQDFLSESDQSLNHLSSSEESEVEWPFRDIVYQSPDCSDASISDEETDLIEISLPSGHSVGHYNKEEAPNNKFHLPVPDFSTPSIHLKQHGLMELLAAEIIDMNEEDNLIEIDISMGSIKCPRFEIEA</sequence>
<protein>
    <submittedName>
        <fullName evidence="3">Uncharacterized protein</fullName>
    </submittedName>
</protein>
<dbReference type="PANTHER" id="PTHR35708:SF3">
    <property type="entry name" value="GB|AAD25831.1"/>
    <property type="match status" value="1"/>
</dbReference>
<dbReference type="Proteomes" id="UP000236630">
    <property type="component" value="Unassembled WGS sequence"/>
</dbReference>
<keyword evidence="4" id="KW-1185">Reference proteome</keyword>
<reference evidence="3 4" key="1">
    <citation type="journal article" date="2017" name="Front. Genet.">
        <title>Draft sequencing of the heterozygous diploid genome of Satsuma (Citrus unshiu Marc.) using a hybrid assembly approach.</title>
        <authorList>
            <person name="Shimizu T."/>
            <person name="Tanizawa Y."/>
            <person name="Mochizuki T."/>
            <person name="Nagasaki H."/>
            <person name="Yoshioka T."/>
            <person name="Toyoda A."/>
            <person name="Fujiyama A."/>
            <person name="Kaminuma E."/>
            <person name="Nakamura Y."/>
        </authorList>
    </citation>
    <scope>NUCLEOTIDE SEQUENCE [LARGE SCALE GENOMIC DNA]</scope>
    <source>
        <strain evidence="4">cv. Miyagawa wase</strain>
    </source>
</reference>
<comment type="caution">
    <text evidence="3">The sequence shown here is derived from an EMBL/GenBank/DDBJ whole genome shotgun (WGS) entry which is preliminary data.</text>
</comment>
<name>A0A2H5PRV1_CITUN</name>
<feature type="transmembrane region" description="Helical" evidence="2">
    <location>
        <begin position="12"/>
        <end position="31"/>
    </location>
</feature>
<gene>
    <name evidence="3" type="ORF">CUMW_161620</name>
</gene>
<dbReference type="PANTHER" id="PTHR35708">
    <property type="entry name" value="GB|AAD25831.1"/>
    <property type="match status" value="1"/>
</dbReference>
<dbReference type="AlphaFoldDB" id="A0A2H5PRV1"/>
<evidence type="ECO:0000256" key="1">
    <source>
        <dbReference type="SAM" id="MobiDB-lite"/>
    </source>
</evidence>
<keyword evidence="2" id="KW-0812">Transmembrane</keyword>
<accession>A0A2H5PRV1</accession>
<keyword evidence="2" id="KW-0472">Membrane</keyword>
<evidence type="ECO:0000313" key="4">
    <source>
        <dbReference type="Proteomes" id="UP000236630"/>
    </source>
</evidence>
<feature type="compositionally biased region" description="Polar residues" evidence="1">
    <location>
        <begin position="69"/>
        <end position="78"/>
    </location>
</feature>
<proteinExistence type="predicted"/>
<feature type="transmembrane region" description="Helical" evidence="2">
    <location>
        <begin position="37"/>
        <end position="55"/>
    </location>
</feature>
<organism evidence="3 4">
    <name type="scientific">Citrus unshiu</name>
    <name type="common">Satsuma mandarin</name>
    <name type="synonym">Citrus nobilis var. unshiu</name>
    <dbReference type="NCBI Taxonomy" id="55188"/>
    <lineage>
        <taxon>Eukaryota</taxon>
        <taxon>Viridiplantae</taxon>
        <taxon>Streptophyta</taxon>
        <taxon>Embryophyta</taxon>
        <taxon>Tracheophyta</taxon>
        <taxon>Spermatophyta</taxon>
        <taxon>Magnoliopsida</taxon>
        <taxon>eudicotyledons</taxon>
        <taxon>Gunneridae</taxon>
        <taxon>Pentapetalae</taxon>
        <taxon>rosids</taxon>
        <taxon>malvids</taxon>
        <taxon>Sapindales</taxon>
        <taxon>Rutaceae</taxon>
        <taxon>Aurantioideae</taxon>
        <taxon>Citrus</taxon>
    </lineage>
</organism>
<evidence type="ECO:0000313" key="3">
    <source>
        <dbReference type="EMBL" id="GAY55069.1"/>
    </source>
</evidence>
<dbReference type="EMBL" id="BDQV01000114">
    <property type="protein sequence ID" value="GAY55069.1"/>
    <property type="molecule type" value="Genomic_DNA"/>
</dbReference>
<feature type="region of interest" description="Disordered" evidence="1">
    <location>
        <begin position="65"/>
        <end position="106"/>
    </location>
</feature>
<evidence type="ECO:0000256" key="2">
    <source>
        <dbReference type="SAM" id="Phobius"/>
    </source>
</evidence>
<keyword evidence="2" id="KW-1133">Transmembrane helix</keyword>